<keyword evidence="8" id="KW-1185">Reference proteome</keyword>
<keyword evidence="4 5" id="KW-0234">DNA repair</keyword>
<dbReference type="HAMAP" id="MF_00149">
    <property type="entry name" value="DNA_mis_repair"/>
    <property type="match status" value="1"/>
</dbReference>
<dbReference type="AlphaFoldDB" id="A0A2P5SVS9"/>
<dbReference type="InterPro" id="IPR013507">
    <property type="entry name" value="DNA_mismatch_S5_2-like"/>
</dbReference>
<dbReference type="CDD" id="cd16926">
    <property type="entry name" value="HATPase_MutL-MLH-PMS-like"/>
    <property type="match status" value="1"/>
</dbReference>
<gene>
    <name evidence="5" type="primary">mutL</name>
    <name evidence="7" type="ORF">CRV10_02285</name>
</gene>
<dbReference type="Pfam" id="PF01119">
    <property type="entry name" value="DNA_mis_repair"/>
    <property type="match status" value="1"/>
</dbReference>
<protein>
    <recommendedName>
        <fullName evidence="2 5">DNA mismatch repair protein MutL</fullName>
    </recommendedName>
</protein>
<dbReference type="Gene3D" id="3.30.230.10">
    <property type="match status" value="1"/>
</dbReference>
<dbReference type="Gene3D" id="3.30.565.10">
    <property type="entry name" value="Histidine kinase-like ATPase, C-terminal domain"/>
    <property type="match status" value="1"/>
</dbReference>
<dbReference type="FunFam" id="3.30.565.10:FF:000003">
    <property type="entry name" value="DNA mismatch repair endonuclease MutL"/>
    <property type="match status" value="1"/>
</dbReference>
<dbReference type="GO" id="GO:0032300">
    <property type="term" value="C:mismatch repair complex"/>
    <property type="evidence" value="ECO:0007669"/>
    <property type="project" value="InterPro"/>
</dbReference>
<dbReference type="GO" id="GO:0030983">
    <property type="term" value="F:mismatched DNA binding"/>
    <property type="evidence" value="ECO:0007669"/>
    <property type="project" value="InterPro"/>
</dbReference>
<evidence type="ECO:0000256" key="4">
    <source>
        <dbReference type="ARBA" id="ARBA00023204"/>
    </source>
</evidence>
<dbReference type="Pfam" id="PF08676">
    <property type="entry name" value="MutL_C"/>
    <property type="match status" value="1"/>
</dbReference>
<dbReference type="InterPro" id="IPR020568">
    <property type="entry name" value="Ribosomal_Su5_D2-typ_SF"/>
</dbReference>
<evidence type="ECO:0000313" key="8">
    <source>
        <dbReference type="Proteomes" id="UP000296144"/>
    </source>
</evidence>
<dbReference type="GO" id="GO:0006298">
    <property type="term" value="P:mismatch repair"/>
    <property type="evidence" value="ECO:0007669"/>
    <property type="project" value="UniProtKB-UniRule"/>
</dbReference>
<dbReference type="Gene3D" id="3.30.1370.100">
    <property type="entry name" value="MutL, C-terminal domain, regulatory subdomain"/>
    <property type="match status" value="1"/>
</dbReference>
<dbReference type="InterPro" id="IPR042120">
    <property type="entry name" value="MutL_C_dimsub"/>
</dbReference>
<evidence type="ECO:0000256" key="1">
    <source>
        <dbReference type="ARBA" id="ARBA00006082"/>
    </source>
</evidence>
<keyword evidence="3 5" id="KW-0227">DNA damage</keyword>
<organism evidence="7 8">
    <name type="scientific">Candidatus Pantoea edessiphila</name>
    <dbReference type="NCBI Taxonomy" id="2044610"/>
    <lineage>
        <taxon>Bacteria</taxon>
        <taxon>Pseudomonadati</taxon>
        <taxon>Pseudomonadota</taxon>
        <taxon>Gammaproteobacteria</taxon>
        <taxon>Enterobacterales</taxon>
        <taxon>Erwiniaceae</taxon>
        <taxon>Pantoea</taxon>
    </lineage>
</organism>
<dbReference type="GO" id="GO:0005524">
    <property type="term" value="F:ATP binding"/>
    <property type="evidence" value="ECO:0007669"/>
    <property type="project" value="InterPro"/>
</dbReference>
<evidence type="ECO:0000259" key="6">
    <source>
        <dbReference type="SMART" id="SM01340"/>
    </source>
</evidence>
<evidence type="ECO:0000256" key="5">
    <source>
        <dbReference type="HAMAP-Rule" id="MF_00149"/>
    </source>
</evidence>
<sequence length="588" mass="68405">MPIEILPSYLINQISAGEVIERPSSVVKELIENSIDSGANRIDIKIQKGGIKLIQIQDNGSGIIKDELFTAIKKHATSKIKSAKDLERIKSLGFRGEALTSISSISRFTLTSRTVGQDKAWKIYIDDHQSDKRLQPATHPIGTTVKVYDLFYNIAVRRKLMKSEKSEFNYINMIINQMLLCHFDIAISFSHNENLIGYYPAIVTETEKKKRLQHVCGIDFSQCAMYINYKDNGLYLYGWIIDDNIIKKVNSIKYCYVNKRVIKNQLINIAIKQACQSIIKNNQQPSYVIYLEINPYQIDVNIHPAKKEIRFHQPKLVHDFIIQGITKSFKSYKKTVPMNIPNFEKYKNKLNLDKLQRNNFFSLPNWYYRDDISDIKEVKKNASQHISIYKSQYLTTYSKIFGELLTIIKGNYALLKKNQKLILMSLTMGLNYLKKAQLKYSQINLKTRPLSIPLKIKINEYDYNIIKKNSDILNKIGIKFLIEKDHVTLLTIPLTFYFYEYNLQVLMYKMLNYLTKKTNHSIYNLSAWLASYEDNSKVIDWTLLRANILLAEIEHFCPDLLNKPPSNLIQYINIKNTIDLLNHDHGCM</sequence>
<dbReference type="EMBL" id="PDKU01000003">
    <property type="protein sequence ID" value="PPI86439.1"/>
    <property type="molecule type" value="Genomic_DNA"/>
</dbReference>
<evidence type="ECO:0000256" key="2">
    <source>
        <dbReference type="ARBA" id="ARBA00021975"/>
    </source>
</evidence>
<dbReference type="PANTHER" id="PTHR10073:SF12">
    <property type="entry name" value="DNA MISMATCH REPAIR PROTEIN MLH1"/>
    <property type="match status" value="1"/>
</dbReference>
<proteinExistence type="inferred from homology"/>
<dbReference type="InterPro" id="IPR014790">
    <property type="entry name" value="MutL_C"/>
</dbReference>
<dbReference type="OrthoDB" id="9763467at2"/>
<dbReference type="InterPro" id="IPR036890">
    <property type="entry name" value="HATPase_C_sf"/>
</dbReference>
<dbReference type="InterPro" id="IPR037198">
    <property type="entry name" value="MutL_C_sf"/>
</dbReference>
<dbReference type="InterPro" id="IPR002099">
    <property type="entry name" value="MutL/Mlh/PMS"/>
</dbReference>
<accession>A0A2P5SVS9</accession>
<dbReference type="SMART" id="SM01340">
    <property type="entry name" value="DNA_mis_repair"/>
    <property type="match status" value="1"/>
</dbReference>
<dbReference type="SUPFAM" id="SSF55874">
    <property type="entry name" value="ATPase domain of HSP90 chaperone/DNA topoisomerase II/histidine kinase"/>
    <property type="match status" value="1"/>
</dbReference>
<reference evidence="7 8" key="1">
    <citation type="journal article" date="2018" name="Genome Biol. Evol.">
        <title>Cladogenesis and Genomic Streamlining in Extracellular Endosymbionts of Tropical Stink Bugs.</title>
        <authorList>
            <person name="Otero-Bravo A."/>
            <person name="Goffredi S."/>
            <person name="Sabree Z.L."/>
        </authorList>
    </citation>
    <scope>NUCLEOTIDE SEQUENCE [LARGE SCALE GENOMIC DNA]</scope>
    <source>
        <strain evidence="7 8">SoEL</strain>
    </source>
</reference>
<dbReference type="Gene3D" id="3.30.1540.20">
    <property type="entry name" value="MutL, C-terminal domain, dimerisation subdomain"/>
    <property type="match status" value="1"/>
</dbReference>
<comment type="caution">
    <text evidence="7">The sequence shown here is derived from an EMBL/GenBank/DDBJ whole genome shotgun (WGS) entry which is preliminary data.</text>
</comment>
<dbReference type="Pfam" id="PF13589">
    <property type="entry name" value="HATPase_c_3"/>
    <property type="match status" value="1"/>
</dbReference>
<dbReference type="SUPFAM" id="SSF118116">
    <property type="entry name" value="DNA mismatch repair protein MutL"/>
    <property type="match status" value="1"/>
</dbReference>
<dbReference type="InterPro" id="IPR038973">
    <property type="entry name" value="MutL/Mlh/Pms-like"/>
</dbReference>
<evidence type="ECO:0000313" key="7">
    <source>
        <dbReference type="EMBL" id="PPI86439.1"/>
    </source>
</evidence>
<dbReference type="InterPro" id="IPR020667">
    <property type="entry name" value="DNA_mismatch_repair_MutL"/>
</dbReference>
<dbReference type="InterPro" id="IPR014762">
    <property type="entry name" value="DNA_mismatch_repair_CS"/>
</dbReference>
<dbReference type="RefSeq" id="WP_136130227.1">
    <property type="nucleotide sequence ID" value="NZ_PDKU01000003.1"/>
</dbReference>
<comment type="similarity">
    <text evidence="1 5">Belongs to the DNA mismatch repair MutL/HexB family.</text>
</comment>
<dbReference type="SUPFAM" id="SSF54211">
    <property type="entry name" value="Ribosomal protein S5 domain 2-like"/>
    <property type="match status" value="1"/>
</dbReference>
<dbReference type="CDD" id="cd03482">
    <property type="entry name" value="MutL_Trans_MutL"/>
    <property type="match status" value="1"/>
</dbReference>
<comment type="function">
    <text evidence="5">This protein is involved in the repair of mismatches in DNA. It is required for dam-dependent methyl-directed DNA mismatch repair. May act as a 'molecular matchmaker', a protein that promotes the formation of a stable complex between two or more DNA-binding proteins in an ATP-dependent manner without itself being part of a final effector complex.</text>
</comment>
<dbReference type="GO" id="GO:0140664">
    <property type="term" value="F:ATP-dependent DNA damage sensor activity"/>
    <property type="evidence" value="ECO:0007669"/>
    <property type="project" value="InterPro"/>
</dbReference>
<dbReference type="GO" id="GO:0016887">
    <property type="term" value="F:ATP hydrolysis activity"/>
    <property type="evidence" value="ECO:0007669"/>
    <property type="project" value="InterPro"/>
</dbReference>
<dbReference type="PROSITE" id="PS00058">
    <property type="entry name" value="DNA_MISMATCH_REPAIR_1"/>
    <property type="match status" value="1"/>
</dbReference>
<dbReference type="PANTHER" id="PTHR10073">
    <property type="entry name" value="DNA MISMATCH REPAIR PROTEIN MLH, PMS, MUTL"/>
    <property type="match status" value="1"/>
</dbReference>
<dbReference type="InterPro" id="IPR042121">
    <property type="entry name" value="MutL_C_regsub"/>
</dbReference>
<dbReference type="InterPro" id="IPR014721">
    <property type="entry name" value="Ribsml_uS5_D2-typ_fold_subgr"/>
</dbReference>
<name>A0A2P5SVS9_9GAMM</name>
<feature type="domain" description="DNA mismatch repair protein S5" evidence="6">
    <location>
        <begin position="212"/>
        <end position="330"/>
    </location>
</feature>
<dbReference type="NCBIfam" id="TIGR00585">
    <property type="entry name" value="mutl"/>
    <property type="match status" value="1"/>
</dbReference>
<evidence type="ECO:0000256" key="3">
    <source>
        <dbReference type="ARBA" id="ARBA00022763"/>
    </source>
</evidence>
<dbReference type="Proteomes" id="UP000296144">
    <property type="component" value="Unassembled WGS sequence"/>
</dbReference>